<name>Q8MYM0_CAEEL</name>
<evidence type="ECO:0000259" key="2">
    <source>
        <dbReference type="PROSITE" id="PS50157"/>
    </source>
</evidence>
<dbReference type="Bgee" id="WBGene00012702">
    <property type="expression patterns" value="Expressed in adult organism and 4 other cell types or tissues"/>
</dbReference>
<feature type="domain" description="C2H2-type" evidence="2">
    <location>
        <begin position="112"/>
        <end position="141"/>
    </location>
</feature>
<dbReference type="Gene3D" id="3.30.160.60">
    <property type="entry name" value="Classic Zinc Finger"/>
    <property type="match status" value="1"/>
</dbReference>
<dbReference type="GeneID" id="189730"/>
<dbReference type="SMART" id="SM00355">
    <property type="entry name" value="ZnF_C2H2"/>
    <property type="match status" value="3"/>
</dbReference>
<proteinExistence type="predicted"/>
<dbReference type="CTD" id="189730"/>
<dbReference type="PROSITE" id="PS50157">
    <property type="entry name" value="ZINC_FINGER_C2H2_2"/>
    <property type="match status" value="1"/>
</dbReference>
<protein>
    <submittedName>
        <fullName evidence="3">C2H2-type domain-containing protein</fullName>
    </submittedName>
</protein>
<dbReference type="DIP" id="DIP-25414N"/>
<dbReference type="GO" id="GO:0008270">
    <property type="term" value="F:zinc ion binding"/>
    <property type="evidence" value="ECO:0007669"/>
    <property type="project" value="UniProtKB-KW"/>
</dbReference>
<dbReference type="RefSeq" id="NP_741651.1">
    <property type="nucleotide sequence ID" value="NM_171561.4"/>
</dbReference>
<keyword evidence="1" id="KW-0863">Zinc-finger</keyword>
<dbReference type="Proteomes" id="UP000001940">
    <property type="component" value="Chromosome V"/>
</dbReference>
<dbReference type="PROSITE" id="PS00028">
    <property type="entry name" value="ZINC_FINGER_C2H2_1"/>
    <property type="match status" value="2"/>
</dbReference>
<dbReference type="EMBL" id="BX284605">
    <property type="protein sequence ID" value="CAD31836.1"/>
    <property type="molecule type" value="Genomic_DNA"/>
</dbReference>
<dbReference type="PaxDb" id="6239-Y39B6A.46"/>
<organism evidence="3 4">
    <name type="scientific">Caenorhabditis elegans</name>
    <dbReference type="NCBI Taxonomy" id="6239"/>
    <lineage>
        <taxon>Eukaryota</taxon>
        <taxon>Metazoa</taxon>
        <taxon>Ecdysozoa</taxon>
        <taxon>Nematoda</taxon>
        <taxon>Chromadorea</taxon>
        <taxon>Rhabditida</taxon>
        <taxon>Rhabditina</taxon>
        <taxon>Rhabditomorpha</taxon>
        <taxon>Rhabditoidea</taxon>
        <taxon>Rhabditidae</taxon>
        <taxon>Peloderinae</taxon>
        <taxon>Caenorhabditis</taxon>
    </lineage>
</organism>
<keyword evidence="4" id="KW-1185">Reference proteome</keyword>
<evidence type="ECO:0000313" key="5">
    <source>
        <dbReference type="WormBase" id="Y39B6A.46a"/>
    </source>
</evidence>
<dbReference type="UCSC" id="Y39B6A.46">
    <property type="organism name" value="c. elegans"/>
</dbReference>
<keyword evidence="1" id="KW-0479">Metal-binding</keyword>
<dbReference type="eggNOG" id="ENOG502R7NW">
    <property type="taxonomic scope" value="Eukaryota"/>
</dbReference>
<dbReference type="HOGENOM" id="CLU_1120974_0_0_1"/>
<dbReference type="InterPro" id="IPR013087">
    <property type="entry name" value="Znf_C2H2_type"/>
</dbReference>
<dbReference type="OMA" id="LYCYTCG"/>
<dbReference type="InParanoid" id="Q8MYM0"/>
<sequence length="248" mass="28401">MESFLEHLEQLKHEFSQLPDVHLSEAIERMDAAVEEMTQSVIFIEDNFQNTQEECLVDMGKHMVEDFLDPSAADFLGHLEPSTSSQDFIYYDDVALDTTTSSSFVTSQPRELYCFTCGDAFNNRKGLYRHGKTAEHATRPPRRKIERKIQIPAEPPEKPPEIPKKSIKICGEKSICAECSGSFPNRKALYRHGKQTNHQTHFQRGMNIKGGSIRCEKCEYSSDSEKNLKRHCQRNHSKFSAISDEILL</sequence>
<dbReference type="AlphaFoldDB" id="Q8MYM0"/>
<evidence type="ECO:0000313" key="4">
    <source>
        <dbReference type="Proteomes" id="UP000001940"/>
    </source>
</evidence>
<dbReference type="IntAct" id="Q8MYM0">
    <property type="interactions" value="15"/>
</dbReference>
<evidence type="ECO:0000313" key="3">
    <source>
        <dbReference type="EMBL" id="CAD31836.1"/>
    </source>
</evidence>
<keyword evidence="1" id="KW-0862">Zinc</keyword>
<reference evidence="3 4" key="1">
    <citation type="journal article" date="1998" name="Science">
        <title>Genome sequence of the nematode C. elegans: a platform for investigating biology.</title>
        <authorList>
            <consortium name="The C. elegans sequencing consortium"/>
            <person name="Sulson J.E."/>
            <person name="Waterston R."/>
        </authorList>
    </citation>
    <scope>NUCLEOTIDE SEQUENCE [LARGE SCALE GENOMIC DNA]</scope>
    <source>
        <strain evidence="3 4">Bristol N2</strain>
    </source>
</reference>
<gene>
    <name evidence="3 5" type="primary">ztf-20</name>
    <name evidence="3" type="ORF">CELE_Y39B6A.46</name>
    <name evidence="5" type="ORF">Y39B6A.46</name>
</gene>
<dbReference type="OrthoDB" id="5870901at2759"/>
<dbReference type="AGR" id="WB:WBGene00012702"/>
<dbReference type="WormBase" id="Y39B6A.46a">
    <property type="protein sequence ID" value="CE29881"/>
    <property type="gene ID" value="WBGene00012702"/>
    <property type="gene designation" value="ztf-20"/>
</dbReference>
<accession>Q8MYM0</accession>
<evidence type="ECO:0000256" key="1">
    <source>
        <dbReference type="PROSITE-ProRule" id="PRU00042"/>
    </source>
</evidence>